<reference evidence="1" key="2">
    <citation type="submission" date="2021-01" db="UniProtKB">
        <authorList>
            <consortium name="EnsemblPlants"/>
        </authorList>
    </citation>
    <scope>IDENTIFICATION</scope>
</reference>
<proteinExistence type="predicted"/>
<evidence type="ECO:0000313" key="1">
    <source>
        <dbReference type="EnsemblPlants" id="QL04p096417:mrna"/>
    </source>
</evidence>
<name>A0A7N2R410_QUELO</name>
<organism evidence="1 2">
    <name type="scientific">Quercus lobata</name>
    <name type="common">Valley oak</name>
    <dbReference type="NCBI Taxonomy" id="97700"/>
    <lineage>
        <taxon>Eukaryota</taxon>
        <taxon>Viridiplantae</taxon>
        <taxon>Streptophyta</taxon>
        <taxon>Embryophyta</taxon>
        <taxon>Tracheophyta</taxon>
        <taxon>Spermatophyta</taxon>
        <taxon>Magnoliopsida</taxon>
        <taxon>eudicotyledons</taxon>
        <taxon>Gunneridae</taxon>
        <taxon>Pentapetalae</taxon>
        <taxon>rosids</taxon>
        <taxon>fabids</taxon>
        <taxon>Fagales</taxon>
        <taxon>Fagaceae</taxon>
        <taxon>Quercus</taxon>
    </lineage>
</organism>
<dbReference type="AlphaFoldDB" id="A0A7N2R410"/>
<evidence type="ECO:0000313" key="2">
    <source>
        <dbReference type="Proteomes" id="UP000594261"/>
    </source>
</evidence>
<dbReference type="EnsemblPlants" id="QL04p096417:mrna">
    <property type="protein sequence ID" value="QL04p096417:mrna"/>
    <property type="gene ID" value="QL04p096417"/>
</dbReference>
<keyword evidence="2" id="KW-1185">Reference proteome</keyword>
<dbReference type="Gramene" id="QL04p096417:mrna">
    <property type="protein sequence ID" value="QL04p096417:mrna"/>
    <property type="gene ID" value="QL04p096417"/>
</dbReference>
<dbReference type="InParanoid" id="A0A7N2R410"/>
<dbReference type="Proteomes" id="UP000594261">
    <property type="component" value="Chromosome 4"/>
</dbReference>
<dbReference type="PANTHER" id="PTHR33491">
    <property type="entry name" value="OSJNBA0016N04.9 PROTEIN"/>
    <property type="match status" value="1"/>
</dbReference>
<accession>A0A7N2R410</accession>
<reference evidence="1 2" key="1">
    <citation type="journal article" date="2016" name="G3 (Bethesda)">
        <title>First Draft Assembly and Annotation of the Genome of a California Endemic Oak Quercus lobata Nee (Fagaceae).</title>
        <authorList>
            <person name="Sork V.L."/>
            <person name="Fitz-Gibbon S.T."/>
            <person name="Puiu D."/>
            <person name="Crepeau M."/>
            <person name="Gugger P.F."/>
            <person name="Sherman R."/>
            <person name="Stevens K."/>
            <person name="Langley C.H."/>
            <person name="Pellegrini M."/>
            <person name="Salzberg S.L."/>
        </authorList>
    </citation>
    <scope>NUCLEOTIDE SEQUENCE [LARGE SCALE GENOMIC DNA]</scope>
    <source>
        <strain evidence="1 2">cv. SW786</strain>
    </source>
</reference>
<dbReference type="Gene3D" id="2.10.25.10">
    <property type="entry name" value="Laminin"/>
    <property type="match status" value="1"/>
</dbReference>
<sequence>MIKSSSNGELDGELNGELDGSEFSTGCLSRCKNIQNIVDGNCFGIGCCQIPIPGLKRVDFKAYSFNQSKGVSDFSPCSYAFIIQEDKFKFSSDNLTSLRNTKRLPMVLDWAVGNERCEAAQNKENYLCGENSICINLNPKSGPGYHCNCKEGYEGNPYLKDGCHEGYHLDTEACVKDQPARKSLLAINLAVVTNHTKNLCASEFSLLL</sequence>
<protein>
    <submittedName>
        <fullName evidence="1">Uncharacterized protein</fullName>
    </submittedName>
</protein>
<dbReference type="OMA" id="WAVGNER"/>
<dbReference type="EMBL" id="LRBV02000004">
    <property type="status" value="NOT_ANNOTATED_CDS"/>
    <property type="molecule type" value="Genomic_DNA"/>
</dbReference>